<accession>A0A381FAM9</accession>
<evidence type="ECO:0000313" key="3">
    <source>
        <dbReference type="Proteomes" id="UP000185725"/>
    </source>
</evidence>
<dbReference type="RefSeq" id="WP_076562351.1">
    <property type="nucleotide sequence ID" value="NZ_CP033929.1"/>
</dbReference>
<dbReference type="InterPro" id="IPR048683">
    <property type="entry name" value="Sf6_terminase"/>
</dbReference>
<evidence type="ECO:0000313" key="2">
    <source>
        <dbReference type="EMBL" id="SUX43504.1"/>
    </source>
</evidence>
<dbReference type="Pfam" id="PF20901">
    <property type="entry name" value="Sf6_terminase"/>
    <property type="match status" value="1"/>
</dbReference>
<dbReference type="GeneID" id="303673487"/>
<proteinExistence type="predicted"/>
<dbReference type="Proteomes" id="UP000185725">
    <property type="component" value="Unassembled WGS sequence"/>
</dbReference>
<dbReference type="Proteomes" id="UP000255231">
    <property type="component" value="Unassembled WGS sequence"/>
</dbReference>
<reference evidence="1 3" key="1">
    <citation type="submission" date="2017-01" db="EMBL/GenBank/DDBJ databases">
        <authorList>
            <person name="Varghese N."/>
            <person name="Submissions S."/>
        </authorList>
    </citation>
    <scope>NUCLEOTIDE SEQUENCE [LARGE SCALE GENOMIC DNA]</scope>
    <source>
        <strain evidence="1 3">ATCC 27950</strain>
    </source>
</reference>
<dbReference type="EMBL" id="UFVS01000001">
    <property type="protein sequence ID" value="SUX43504.1"/>
    <property type="molecule type" value="Genomic_DNA"/>
</dbReference>
<dbReference type="AlphaFoldDB" id="A0A381FAM9"/>
<name>A0A381FAM9_9FLAO</name>
<evidence type="ECO:0008006" key="5">
    <source>
        <dbReference type="Google" id="ProtNLM"/>
    </source>
</evidence>
<sequence>MKYGKKQKEDIFDKIIDSIVEDGKPIRQILKEDWTPSTRIFFQWLDEDEEKVKRYARACEIRTDMLFDEMLMIASTTEEGETMKISQKGEGKKTVKEIEKTKGDMLGHRRLKVETIKWVIGKMNPKKYGAKLDITSGGEQILSAEERKKKIQELLAKANK</sequence>
<dbReference type="Gene3D" id="1.10.10.60">
    <property type="entry name" value="Homeodomain-like"/>
    <property type="match status" value="1"/>
</dbReference>
<organism evidence="2 4">
    <name type="scientific">Chryseobacterium indoltheticum</name>
    <dbReference type="NCBI Taxonomy" id="254"/>
    <lineage>
        <taxon>Bacteria</taxon>
        <taxon>Pseudomonadati</taxon>
        <taxon>Bacteroidota</taxon>
        <taxon>Flavobacteriia</taxon>
        <taxon>Flavobacteriales</taxon>
        <taxon>Weeksellaceae</taxon>
        <taxon>Chryseobacterium group</taxon>
        <taxon>Chryseobacterium</taxon>
    </lineage>
</organism>
<evidence type="ECO:0000313" key="1">
    <source>
        <dbReference type="EMBL" id="SIR24372.1"/>
    </source>
</evidence>
<evidence type="ECO:0000313" key="4">
    <source>
        <dbReference type="Proteomes" id="UP000255231"/>
    </source>
</evidence>
<reference evidence="2 4" key="2">
    <citation type="submission" date="2018-06" db="EMBL/GenBank/DDBJ databases">
        <authorList>
            <consortium name="Pathogen Informatics"/>
            <person name="Doyle S."/>
        </authorList>
    </citation>
    <scope>NUCLEOTIDE SEQUENCE [LARGE SCALE GENOMIC DNA]</scope>
    <source>
        <strain evidence="2 4">NCTC13560</strain>
    </source>
</reference>
<keyword evidence="3" id="KW-1185">Reference proteome</keyword>
<dbReference type="OrthoDB" id="1365303at2"/>
<dbReference type="KEGG" id="cil:EG358_07235"/>
<gene>
    <name evidence="2" type="ORF">NCTC13560_02055</name>
    <name evidence="1" type="ORF">SAMN05421682_11596</name>
</gene>
<dbReference type="EMBL" id="FTMF01000015">
    <property type="protein sequence ID" value="SIR24372.1"/>
    <property type="molecule type" value="Genomic_DNA"/>
</dbReference>
<protein>
    <recommendedName>
        <fullName evidence="5">Terminase small subunit</fullName>
    </recommendedName>
</protein>